<evidence type="ECO:0000313" key="3">
    <source>
        <dbReference type="Proteomes" id="UP001156706"/>
    </source>
</evidence>
<keyword evidence="3" id="KW-1185">Reference proteome</keyword>
<evidence type="ECO:0000313" key="2">
    <source>
        <dbReference type="EMBL" id="GLR12894.1"/>
    </source>
</evidence>
<accession>A0ABQ5YDL9</accession>
<name>A0ABQ5YDL9_9NEIS</name>
<proteinExistence type="predicted"/>
<comment type="caution">
    <text evidence="2">The sequence shown here is derived from an EMBL/GenBank/DDBJ whole genome shotgun (WGS) entry which is preliminary data.</text>
</comment>
<evidence type="ECO:0000256" key="1">
    <source>
        <dbReference type="SAM" id="Phobius"/>
    </source>
</evidence>
<organism evidence="2 3">
    <name type="scientific">Chitinimonas prasina</name>
    <dbReference type="NCBI Taxonomy" id="1434937"/>
    <lineage>
        <taxon>Bacteria</taxon>
        <taxon>Pseudomonadati</taxon>
        <taxon>Pseudomonadota</taxon>
        <taxon>Betaproteobacteria</taxon>
        <taxon>Neisseriales</taxon>
        <taxon>Chitinibacteraceae</taxon>
        <taxon>Chitinimonas</taxon>
    </lineage>
</organism>
<keyword evidence="1" id="KW-1133">Transmembrane helix</keyword>
<sequence length="92" mass="9960">MALCAELQPGMTGNVPVKGGGQPAYVLIPNQLSPEQCTGYLLLDRSDMSALSSWAKWGNLTWQDGSLIALAIGGVWLTAWGIKRLTTMFDFE</sequence>
<protein>
    <submittedName>
        <fullName evidence="2">Uncharacterized protein</fullName>
    </submittedName>
</protein>
<dbReference type="EMBL" id="BSOG01000002">
    <property type="protein sequence ID" value="GLR12894.1"/>
    <property type="molecule type" value="Genomic_DNA"/>
</dbReference>
<reference evidence="3" key="1">
    <citation type="journal article" date="2019" name="Int. J. Syst. Evol. Microbiol.">
        <title>The Global Catalogue of Microorganisms (GCM) 10K type strain sequencing project: providing services to taxonomists for standard genome sequencing and annotation.</title>
        <authorList>
            <consortium name="The Broad Institute Genomics Platform"/>
            <consortium name="The Broad Institute Genome Sequencing Center for Infectious Disease"/>
            <person name="Wu L."/>
            <person name="Ma J."/>
        </authorList>
    </citation>
    <scope>NUCLEOTIDE SEQUENCE [LARGE SCALE GENOMIC DNA]</scope>
    <source>
        <strain evidence="3">NBRC 110044</strain>
    </source>
</reference>
<dbReference type="Proteomes" id="UP001156706">
    <property type="component" value="Unassembled WGS sequence"/>
</dbReference>
<feature type="transmembrane region" description="Helical" evidence="1">
    <location>
        <begin position="65"/>
        <end position="82"/>
    </location>
</feature>
<keyword evidence="1" id="KW-0472">Membrane</keyword>
<keyword evidence="1" id="KW-0812">Transmembrane</keyword>
<gene>
    <name evidence="2" type="ORF">GCM10007907_16840</name>
</gene>